<sequence length="239" mass="27864">MFNHDNRNTIHYLLIALVLFFLFELIFIQTSTFIWLVIWSVITYLAWQYYYRSDARALFWVGAVILCIIVLNTTIFKFILFAGIAILIFHWYQSKEMTTHHQPQFPSNNNDWKEEKTLFTNKWFGKQETDRNAYQWRDINIQSIIGETIIDLNQTVLPKGEPIIMVRQLAGTITIIVPFDVEVSIHHSVLAGSVDLLGHSDNQITNRTIHLETPDYPSSNQRVKIFTSMIAGKIEVKRG</sequence>
<feature type="domain" description="Cell wall-active antibiotics response LiaF-like C-terminal" evidence="2">
    <location>
        <begin position="123"/>
        <end position="236"/>
    </location>
</feature>
<keyword evidence="1" id="KW-1133">Transmembrane helix</keyword>
<evidence type="ECO:0000313" key="3">
    <source>
        <dbReference type="EMBL" id="MCZ0702520.1"/>
    </source>
</evidence>
<protein>
    <submittedName>
        <fullName evidence="3">Cell wall-active antibiotics response protein LiaF</fullName>
    </submittedName>
</protein>
<dbReference type="NCBIfam" id="NF040535">
    <property type="entry name" value="LiaF_C_term"/>
    <property type="match status" value="1"/>
</dbReference>
<dbReference type="InterPro" id="IPR047793">
    <property type="entry name" value="LiaF_C"/>
</dbReference>
<evidence type="ECO:0000313" key="4">
    <source>
        <dbReference type="Proteomes" id="UP001084197"/>
    </source>
</evidence>
<gene>
    <name evidence="3" type="primary">liaF</name>
    <name evidence="3" type="ORF">OWO01_04765</name>
</gene>
<dbReference type="PIRSF" id="PIRSF031509">
    <property type="entry name" value="Cell_wall_LiaF/YvqF"/>
    <property type="match status" value="1"/>
</dbReference>
<proteinExistence type="predicted"/>
<name>A0A9J6RA41_9BACI</name>
<reference evidence="3" key="1">
    <citation type="submission" date="2022-11" db="EMBL/GenBank/DDBJ databases">
        <title>WGS of Natronobacillus azotifigens 24KS-1, an anaerobic diazotrophic haloalkaliphile from soda-rich habitats.</title>
        <authorList>
            <person name="Sorokin D.Y."/>
            <person name="Merkel A.Y."/>
        </authorList>
    </citation>
    <scope>NUCLEOTIDE SEQUENCE</scope>
    <source>
        <strain evidence="3">24KS-1</strain>
    </source>
</reference>
<dbReference type="EMBL" id="JAPRAT010000006">
    <property type="protein sequence ID" value="MCZ0702520.1"/>
    <property type="molecule type" value="Genomic_DNA"/>
</dbReference>
<dbReference type="InterPro" id="IPR016975">
    <property type="entry name" value="Cell_wall_LiaF"/>
</dbReference>
<keyword evidence="1" id="KW-0812">Transmembrane</keyword>
<dbReference type="Pfam" id="PF09922">
    <property type="entry name" value="LiaF-like_C"/>
    <property type="match status" value="1"/>
</dbReference>
<evidence type="ECO:0000259" key="2">
    <source>
        <dbReference type="Pfam" id="PF09922"/>
    </source>
</evidence>
<dbReference type="AlphaFoldDB" id="A0A9J6RA41"/>
<keyword evidence="1" id="KW-0472">Membrane</keyword>
<dbReference type="Proteomes" id="UP001084197">
    <property type="component" value="Unassembled WGS sequence"/>
</dbReference>
<feature type="transmembrane region" description="Helical" evidence="1">
    <location>
        <begin position="12"/>
        <end position="38"/>
    </location>
</feature>
<evidence type="ECO:0000256" key="1">
    <source>
        <dbReference type="SAM" id="Phobius"/>
    </source>
</evidence>
<comment type="caution">
    <text evidence="3">The sequence shown here is derived from an EMBL/GenBank/DDBJ whole genome shotgun (WGS) entry which is preliminary data.</text>
</comment>
<organism evidence="3 4">
    <name type="scientific">Natronobacillus azotifigens</name>
    <dbReference type="NCBI Taxonomy" id="472978"/>
    <lineage>
        <taxon>Bacteria</taxon>
        <taxon>Bacillati</taxon>
        <taxon>Bacillota</taxon>
        <taxon>Bacilli</taxon>
        <taxon>Bacillales</taxon>
        <taxon>Bacillaceae</taxon>
        <taxon>Natronobacillus</taxon>
    </lineage>
</organism>
<dbReference type="GO" id="GO:0016020">
    <property type="term" value="C:membrane"/>
    <property type="evidence" value="ECO:0007669"/>
    <property type="project" value="InterPro"/>
</dbReference>
<dbReference type="InterPro" id="IPR024425">
    <property type="entry name" value="LiaF-like_C"/>
</dbReference>
<feature type="transmembrane region" description="Helical" evidence="1">
    <location>
        <begin position="58"/>
        <end position="89"/>
    </location>
</feature>
<accession>A0A9J6RA41</accession>
<dbReference type="RefSeq" id="WP_268779292.1">
    <property type="nucleotide sequence ID" value="NZ_JAPRAT010000006.1"/>
</dbReference>
<keyword evidence="4" id="KW-1185">Reference proteome</keyword>